<dbReference type="InParanoid" id="A0A2P6N8P9"/>
<dbReference type="Proteomes" id="UP000241769">
    <property type="component" value="Unassembled WGS sequence"/>
</dbReference>
<reference evidence="2 3" key="1">
    <citation type="journal article" date="2018" name="Genome Biol. Evol.">
        <title>Multiple Roots of Fruiting Body Formation in Amoebozoa.</title>
        <authorList>
            <person name="Hillmann F."/>
            <person name="Forbes G."/>
            <person name="Novohradska S."/>
            <person name="Ferling I."/>
            <person name="Riege K."/>
            <person name="Groth M."/>
            <person name="Westermann M."/>
            <person name="Marz M."/>
            <person name="Spaller T."/>
            <person name="Winckler T."/>
            <person name="Schaap P."/>
            <person name="Glockner G."/>
        </authorList>
    </citation>
    <scope>NUCLEOTIDE SEQUENCE [LARGE SCALE GENOMIC DNA]</scope>
    <source>
        <strain evidence="2 3">Jena</strain>
    </source>
</reference>
<protein>
    <submittedName>
        <fullName evidence="2">Uncharacterized protein</fullName>
    </submittedName>
</protein>
<feature type="region of interest" description="Disordered" evidence="1">
    <location>
        <begin position="35"/>
        <end position="60"/>
    </location>
</feature>
<name>A0A2P6N8P9_9EUKA</name>
<feature type="compositionally biased region" description="Basic and acidic residues" evidence="1">
    <location>
        <begin position="37"/>
        <end position="60"/>
    </location>
</feature>
<dbReference type="EMBL" id="MDYQ01000154">
    <property type="protein sequence ID" value="PRP80311.1"/>
    <property type="molecule type" value="Genomic_DNA"/>
</dbReference>
<evidence type="ECO:0000313" key="2">
    <source>
        <dbReference type="EMBL" id="PRP80311.1"/>
    </source>
</evidence>
<sequence length="271" mass="28071">MATFKEELTRRIIPLGDKVSTIQFLCISGSSRPGRVKVTERQRPITDMGQDRSKHSSVSRDKIADALTVRQPSPSNQSDKKRCSPSFSLLSSLLAASQADVFIVTTYNSSSCAFATESESHLTGCNGNGPVSSQGTISGNTATVKGYIGSGSCSQDAAQSTDTYTLGSVCTASASGGTYYEAYTGRTFTPVPGPNDQITENYLNSGCGGAGSTTIIYGQGCSTRGCAGVLIGSSRVVCVAQGQAYSAPSSSGFVVAFNFGLVAVAAVFTLF</sequence>
<keyword evidence="3" id="KW-1185">Reference proteome</keyword>
<dbReference type="AlphaFoldDB" id="A0A2P6N8P9"/>
<evidence type="ECO:0000313" key="3">
    <source>
        <dbReference type="Proteomes" id="UP000241769"/>
    </source>
</evidence>
<accession>A0A2P6N8P9</accession>
<evidence type="ECO:0000256" key="1">
    <source>
        <dbReference type="SAM" id="MobiDB-lite"/>
    </source>
</evidence>
<organism evidence="2 3">
    <name type="scientific">Planoprotostelium fungivorum</name>
    <dbReference type="NCBI Taxonomy" id="1890364"/>
    <lineage>
        <taxon>Eukaryota</taxon>
        <taxon>Amoebozoa</taxon>
        <taxon>Evosea</taxon>
        <taxon>Variosea</taxon>
        <taxon>Cavosteliida</taxon>
        <taxon>Cavosteliaceae</taxon>
        <taxon>Planoprotostelium</taxon>
    </lineage>
</organism>
<gene>
    <name evidence="2" type="ORF">PROFUN_11789</name>
</gene>
<proteinExistence type="predicted"/>
<comment type="caution">
    <text evidence="2">The sequence shown here is derived from an EMBL/GenBank/DDBJ whole genome shotgun (WGS) entry which is preliminary data.</text>
</comment>